<dbReference type="Pfam" id="PF08241">
    <property type="entry name" value="Methyltransf_11"/>
    <property type="match status" value="1"/>
</dbReference>
<accession>A0A6I4LZX4</accession>
<sequence>MSAVKQESWEDAVRWFREQPGNDEIVRDAYYDDPLNAAAERYWKSNEWLAVRDIIGTGPGDALDAGAGRGIASYALAKDGFTVTALEPDPSMLVGAGAIRQLSQETDLVIHVEENLSERLPFADCSFDVIFARAVLHHIADLPAAMREFHRVLRPGGAFVAAREHVITDPSDLPAFFDNHALHHRYGGENAHPLSFYQTAIRDSGLLLERTIGSLESPINYGPQSTNEIYHRIAAQLMPIAAFRKPISGVFSLPGIGALIRRLASQFDRRPGRHASFIARKLA</sequence>
<dbReference type="Proteomes" id="UP000471147">
    <property type="component" value="Unassembled WGS sequence"/>
</dbReference>
<dbReference type="GO" id="GO:0032259">
    <property type="term" value="P:methylation"/>
    <property type="evidence" value="ECO:0007669"/>
    <property type="project" value="UniProtKB-KW"/>
</dbReference>
<comment type="caution">
    <text evidence="2">The sequence shown here is derived from an EMBL/GenBank/DDBJ whole genome shotgun (WGS) entry which is preliminary data.</text>
</comment>
<gene>
    <name evidence="2" type="ORF">EUU23_12220</name>
</gene>
<keyword evidence="2" id="KW-0489">Methyltransferase</keyword>
<dbReference type="Gene3D" id="3.40.50.150">
    <property type="entry name" value="Vaccinia Virus protein VP39"/>
    <property type="match status" value="1"/>
</dbReference>
<reference evidence="2 3" key="1">
    <citation type="submission" date="2019-01" db="EMBL/GenBank/DDBJ databases">
        <title>Sphingorhabdus lacus sp.nov., isolated from an oligotrophic freshwater lake.</title>
        <authorList>
            <person name="Park M."/>
        </authorList>
    </citation>
    <scope>NUCLEOTIDE SEQUENCE [LARGE SCALE GENOMIC DNA]</scope>
    <source>
        <strain evidence="2 3">IMCC26285</strain>
    </source>
</reference>
<dbReference type="EMBL" id="SDWJ01000002">
    <property type="protein sequence ID" value="MVZ98459.1"/>
    <property type="molecule type" value="Genomic_DNA"/>
</dbReference>
<dbReference type="GO" id="GO:0008757">
    <property type="term" value="F:S-adenosylmethionine-dependent methyltransferase activity"/>
    <property type="evidence" value="ECO:0007669"/>
    <property type="project" value="InterPro"/>
</dbReference>
<organism evidence="2 3">
    <name type="scientific">Sphingorhabdus profundilacus</name>
    <dbReference type="NCBI Taxonomy" id="2509718"/>
    <lineage>
        <taxon>Bacteria</taxon>
        <taxon>Pseudomonadati</taxon>
        <taxon>Pseudomonadota</taxon>
        <taxon>Alphaproteobacteria</taxon>
        <taxon>Sphingomonadales</taxon>
        <taxon>Sphingomonadaceae</taxon>
        <taxon>Sphingorhabdus</taxon>
    </lineage>
</organism>
<dbReference type="OrthoDB" id="9777638at2"/>
<name>A0A6I4LZX4_9SPHN</name>
<keyword evidence="3" id="KW-1185">Reference proteome</keyword>
<protein>
    <submittedName>
        <fullName evidence="2">Class I SAM-dependent methyltransferase</fullName>
    </submittedName>
</protein>
<evidence type="ECO:0000259" key="1">
    <source>
        <dbReference type="Pfam" id="PF08241"/>
    </source>
</evidence>
<evidence type="ECO:0000313" key="2">
    <source>
        <dbReference type="EMBL" id="MVZ98459.1"/>
    </source>
</evidence>
<dbReference type="PANTHER" id="PTHR43591">
    <property type="entry name" value="METHYLTRANSFERASE"/>
    <property type="match status" value="1"/>
</dbReference>
<dbReference type="SUPFAM" id="SSF53335">
    <property type="entry name" value="S-adenosyl-L-methionine-dependent methyltransferases"/>
    <property type="match status" value="1"/>
</dbReference>
<dbReference type="InterPro" id="IPR013216">
    <property type="entry name" value="Methyltransf_11"/>
</dbReference>
<dbReference type="RefSeq" id="WP_160354362.1">
    <property type="nucleotide sequence ID" value="NZ_SDWJ01000002.1"/>
</dbReference>
<dbReference type="InterPro" id="IPR029063">
    <property type="entry name" value="SAM-dependent_MTases_sf"/>
</dbReference>
<proteinExistence type="predicted"/>
<dbReference type="PANTHER" id="PTHR43591:SF24">
    <property type="entry name" value="2-METHOXY-6-POLYPRENYL-1,4-BENZOQUINOL METHYLASE, MITOCHONDRIAL"/>
    <property type="match status" value="1"/>
</dbReference>
<dbReference type="CDD" id="cd02440">
    <property type="entry name" value="AdoMet_MTases"/>
    <property type="match status" value="1"/>
</dbReference>
<dbReference type="AlphaFoldDB" id="A0A6I4LZX4"/>
<evidence type="ECO:0000313" key="3">
    <source>
        <dbReference type="Proteomes" id="UP000471147"/>
    </source>
</evidence>
<keyword evidence="2" id="KW-0808">Transferase</keyword>
<feature type="domain" description="Methyltransferase type 11" evidence="1">
    <location>
        <begin position="63"/>
        <end position="160"/>
    </location>
</feature>